<feature type="region of interest" description="Disordered" evidence="1">
    <location>
        <begin position="27"/>
        <end position="66"/>
    </location>
</feature>
<feature type="compositionally biased region" description="Basic and acidic residues" evidence="1">
    <location>
        <begin position="54"/>
        <end position="66"/>
    </location>
</feature>
<sequence>MAAGSKAPMITLFAGLGWTQERTARLTGMSQPAVSERVAKARPDGPAPPPDITLDQHDAPWPEGRLRGPAEAISATLDGGAHCTHLTDALGRGRKQFTPQNVDAL</sequence>
<keyword evidence="3" id="KW-1185">Reference proteome</keyword>
<protein>
    <submittedName>
        <fullName evidence="2">Uncharacterized protein</fullName>
    </submittedName>
</protein>
<comment type="caution">
    <text evidence="2">The sequence shown here is derived from an EMBL/GenBank/DDBJ whole genome shotgun (WGS) entry which is preliminary data.</text>
</comment>
<accession>A0ABQ2TA72</accession>
<evidence type="ECO:0000313" key="2">
    <source>
        <dbReference type="EMBL" id="GGS59652.1"/>
    </source>
</evidence>
<name>A0ABQ2TA72_STRBA</name>
<organism evidence="2 3">
    <name type="scientific">Streptomyces badius</name>
    <dbReference type="NCBI Taxonomy" id="1941"/>
    <lineage>
        <taxon>Bacteria</taxon>
        <taxon>Bacillati</taxon>
        <taxon>Actinomycetota</taxon>
        <taxon>Actinomycetes</taxon>
        <taxon>Kitasatosporales</taxon>
        <taxon>Streptomycetaceae</taxon>
        <taxon>Streptomyces</taxon>
    </lineage>
</organism>
<gene>
    <name evidence="2" type="ORF">GCM10010253_37960</name>
</gene>
<dbReference type="EMBL" id="BMSZ01000010">
    <property type="protein sequence ID" value="GGS59652.1"/>
    <property type="molecule type" value="Genomic_DNA"/>
</dbReference>
<proteinExistence type="predicted"/>
<evidence type="ECO:0000313" key="3">
    <source>
        <dbReference type="Proteomes" id="UP000659767"/>
    </source>
</evidence>
<evidence type="ECO:0000256" key="1">
    <source>
        <dbReference type="SAM" id="MobiDB-lite"/>
    </source>
</evidence>
<dbReference type="Proteomes" id="UP000659767">
    <property type="component" value="Unassembled WGS sequence"/>
</dbReference>
<reference evidence="3" key="1">
    <citation type="journal article" date="2019" name="Int. J. Syst. Evol. Microbiol.">
        <title>The Global Catalogue of Microorganisms (GCM) 10K type strain sequencing project: providing services to taxonomists for standard genome sequencing and annotation.</title>
        <authorList>
            <consortium name="The Broad Institute Genomics Platform"/>
            <consortium name="The Broad Institute Genome Sequencing Center for Infectious Disease"/>
            <person name="Wu L."/>
            <person name="Ma J."/>
        </authorList>
    </citation>
    <scope>NUCLEOTIDE SEQUENCE [LARGE SCALE GENOMIC DNA]</scope>
    <source>
        <strain evidence="3">JCM 4350</strain>
    </source>
</reference>